<dbReference type="GO" id="GO:0046872">
    <property type="term" value="F:metal ion binding"/>
    <property type="evidence" value="ECO:0007669"/>
    <property type="project" value="UniProtKB-KW"/>
</dbReference>
<feature type="domain" description="DH" evidence="14">
    <location>
        <begin position="840"/>
        <end position="1029"/>
    </location>
</feature>
<evidence type="ECO:0000256" key="11">
    <source>
        <dbReference type="SAM" id="Coils"/>
    </source>
</evidence>
<evidence type="ECO:0000256" key="2">
    <source>
        <dbReference type="ARBA" id="ARBA00004496"/>
    </source>
</evidence>
<dbReference type="Pfam" id="PF00130">
    <property type="entry name" value="C1_1"/>
    <property type="match status" value="1"/>
</dbReference>
<dbReference type="GO" id="GO:0005096">
    <property type="term" value="F:GTPase activator activity"/>
    <property type="evidence" value="ECO:0007669"/>
    <property type="project" value="UniProtKB-KW"/>
</dbReference>
<accession>A0A7M5V9D3</accession>
<dbReference type="InterPro" id="IPR036034">
    <property type="entry name" value="PDZ_sf"/>
</dbReference>
<feature type="compositionally biased region" description="Basic and acidic residues" evidence="12">
    <location>
        <begin position="138"/>
        <end position="147"/>
    </location>
</feature>
<dbReference type="InterPro" id="IPR001478">
    <property type="entry name" value="PDZ"/>
</dbReference>
<dbReference type="CDD" id="cd00160">
    <property type="entry name" value="RhoGEF"/>
    <property type="match status" value="1"/>
</dbReference>
<dbReference type="PANTHER" id="PTHR45872">
    <property type="entry name" value="RHO GUANINE NUCLEOTIDE EXCHANGE FACTOR 2, ISOFORM D"/>
    <property type="match status" value="1"/>
</dbReference>
<evidence type="ECO:0000256" key="10">
    <source>
        <dbReference type="ARBA" id="ARBA00023136"/>
    </source>
</evidence>
<dbReference type="PANTHER" id="PTHR45872:SF2">
    <property type="entry name" value="RHO GUANINE NUCLEOTIDE EXCHANGE FACTOR 2, ISOFORM D"/>
    <property type="match status" value="1"/>
</dbReference>
<dbReference type="InterPro" id="IPR046349">
    <property type="entry name" value="C1-like_sf"/>
</dbReference>
<keyword evidence="19" id="KW-1185">Reference proteome</keyword>
<dbReference type="Gene3D" id="1.20.900.10">
    <property type="entry name" value="Dbl homology (DH) domain"/>
    <property type="match status" value="1"/>
</dbReference>
<dbReference type="GO" id="GO:0005737">
    <property type="term" value="C:cytoplasm"/>
    <property type="evidence" value="ECO:0007669"/>
    <property type="project" value="UniProtKB-SubCell"/>
</dbReference>
<evidence type="ECO:0000256" key="7">
    <source>
        <dbReference type="ARBA" id="ARBA00022723"/>
    </source>
</evidence>
<evidence type="ECO:0000256" key="5">
    <source>
        <dbReference type="ARBA" id="ARBA00022553"/>
    </source>
</evidence>
<dbReference type="Gene3D" id="3.30.60.20">
    <property type="match status" value="1"/>
</dbReference>
<dbReference type="PROSITE" id="PS50106">
    <property type="entry name" value="PDZ"/>
    <property type="match status" value="1"/>
</dbReference>
<dbReference type="SMART" id="SM00233">
    <property type="entry name" value="PH"/>
    <property type="match status" value="1"/>
</dbReference>
<feature type="region of interest" description="Disordered" evidence="12">
    <location>
        <begin position="93"/>
        <end position="147"/>
    </location>
</feature>
<dbReference type="SUPFAM" id="SSF50729">
    <property type="entry name" value="PH domain-like"/>
    <property type="match status" value="1"/>
</dbReference>
<dbReference type="Pfam" id="PF00595">
    <property type="entry name" value="PDZ"/>
    <property type="match status" value="1"/>
</dbReference>
<feature type="compositionally biased region" description="Acidic residues" evidence="12">
    <location>
        <begin position="802"/>
        <end position="816"/>
    </location>
</feature>
<dbReference type="InterPro" id="IPR000219">
    <property type="entry name" value="DH_dom"/>
</dbReference>
<sequence>MKGKQKTNDMRKQGVQRCVIVQRDENGYGLTVSGDNPVFVQSIKEGSAAAKAGVQVNDQIIKVNGKLVAQSNHLEVVSLIKSGSFVALTLLGKDTNSSNSSTSSRPSSGHTRQRSIGNSIASILSGGSSNPSSPPPDSKSKSDGKVSELKRMLALEHDVYKRYLEEYMRHPTAKAQQELADSQTRMHSMEQQLKTLTGSIPPRPSGISIKTNSQRTTSPQSRSSPAPSPIPPQPANAPPQPPHSPPSTDSTSKSSTPNHDNGSGIKSPKLTKVSQSSSSTSISSTNMTLINESSKSSSKTPAFPPPDESDGHNFPFAMPQPVADINSAIADTSNSFDALFAQATHDNLNAGIPLHSAASVISYEEDEFNSEDERFDDHGPFIDLETLKDRPAHLAVFLHFLMSNNNPVPLLFWLTTDVYAQESGSTKELRKWAYEIYSTFIANNAPLKVMVSEPEEFAIEESFNPKTSEDRIKGIFDVSRLRIFTEVNEQLADFRNKRALGLGGLFGDHQLEDLDRNKEFKVIEQTLLPHLDALMSDSDTDNEQNDRNYAIAAALTTFLKQVGISKLERYPSFVEKEKGLFSGGFGMNKKKIYKINGHQFSSTTYTNITMCNFCDKLLWGIAPQGFQCQTCEYNVHKQPCSESLVEMCTGRKTRPAKGGPRNTVIGAGNSKPDKLLGTVPSMDKDAEGGDQANEKPGEQQEQQNADSSDDQENENRATTPGDDSFNYSVTNKAKTIGYKAPKNVKNVKNVGRSESVKTTKDNVKLSKTKQALPGIKSDFGVYGAAPFKTHAERPDSSPTPEPDSDNEPDSDIEVETENPNWQSTVVDKKILSKLKSKELKRQEVIHELIHTERTHVRNLKVLYRIFYKPLLKENIIPPETVKTIFPNLEELIEIHESLLKPMKELVKKSEVIDAVGELMLTRFDGAKGLQVKEACATFCRSLSSSLALIKKLQITKRTVQEFMTRQEANDYCRRLKFSDIMATSHQRLVKYPLLLDQINKSTPAKHPDYSPVEQCARCCRDILNHVNNEIKIVDDKHRLEELSKFIEDKRVLDKDNDGEKEKEGEGKFDISKHKYVMEGDLTWKVNPQKTLNLHVVLLDDLLVLLQVNDNGKFILKNHNTNMLGTTGDNKGHSPIIKLTNVIIREVAVDKTAFFMVSTSITGPQIYELVAQSRTEKIKWTGQINKAAELMKAKDTDRGRRGGLTTSTSIASPAEERRSITKQSSSVDETQVENLVSPERLQELQNELASSDEELKKLLERRMNIIAEMRGQQSPGAEKMDEKAPQQPRDIVLAAIAQTKRLTESVNAFVLSTKDVSTAEQRNEVTNSTTTIQGHLTTLLKTMKGGGSSNGKEKGSSHVTRSKSLEKPDRKSSRNALKNESSASTSAIIEPVISHARSHSSPAHVLDMNAVGPGMLITSDGNLSSGGPSANSSTSELPPMKVEHLPLSDVTSEVAAHAQQPPQFVSTPPTVQQDDGQNNLLTNNPSSSSSPSNETSHQQKLEPAPPIDYFDI</sequence>
<feature type="region of interest" description="Disordered" evidence="12">
    <location>
        <begin position="195"/>
        <end position="319"/>
    </location>
</feature>
<keyword evidence="7" id="KW-0479">Metal-binding</keyword>
<keyword evidence="3" id="KW-0343">GTPase activation</keyword>
<evidence type="ECO:0000256" key="12">
    <source>
        <dbReference type="SAM" id="MobiDB-lite"/>
    </source>
</evidence>
<evidence type="ECO:0000259" key="16">
    <source>
        <dbReference type="PROSITE" id="PS50106"/>
    </source>
</evidence>
<feature type="domain" description="PH" evidence="13">
    <location>
        <begin position="1074"/>
        <end position="1188"/>
    </location>
</feature>
<dbReference type="Gene3D" id="2.30.29.30">
    <property type="entry name" value="Pleckstrin-homology domain (PH domain)/Phosphotyrosine-binding domain (PTB)"/>
    <property type="match status" value="1"/>
</dbReference>
<dbReference type="EnsemblMetazoa" id="CLYHEMT006058.7">
    <property type="protein sequence ID" value="CLYHEMP006058.7"/>
    <property type="gene ID" value="CLYHEMG006058"/>
</dbReference>
<dbReference type="GO" id="GO:0016020">
    <property type="term" value="C:membrane"/>
    <property type="evidence" value="ECO:0007669"/>
    <property type="project" value="UniProtKB-SubCell"/>
</dbReference>
<reference evidence="18" key="1">
    <citation type="submission" date="2021-01" db="UniProtKB">
        <authorList>
            <consortium name="EnsemblMetazoa"/>
        </authorList>
    </citation>
    <scope>IDENTIFICATION</scope>
</reference>
<feature type="compositionally biased region" description="Low complexity" evidence="12">
    <location>
        <begin position="1420"/>
        <end position="1434"/>
    </location>
</feature>
<dbReference type="InterPro" id="IPR041020">
    <property type="entry name" value="PH_16"/>
</dbReference>
<feature type="compositionally biased region" description="Low complexity" evidence="12">
    <location>
        <begin position="216"/>
        <end position="225"/>
    </location>
</feature>
<dbReference type="InterPro" id="IPR036305">
    <property type="entry name" value="RGS_sf"/>
</dbReference>
<dbReference type="Gene3D" id="1.10.167.10">
    <property type="entry name" value="Regulator of G-protein Signalling 4, domain 2"/>
    <property type="match status" value="1"/>
</dbReference>
<comment type="subcellular location">
    <subcellularLocation>
        <location evidence="2">Cytoplasm</location>
    </subcellularLocation>
    <subcellularLocation>
        <location evidence="1">Membrane</location>
    </subcellularLocation>
</comment>
<dbReference type="PROSITE" id="PS50132">
    <property type="entry name" value="RGS"/>
    <property type="match status" value="1"/>
</dbReference>
<feature type="region of interest" description="Disordered" evidence="12">
    <location>
        <begin position="744"/>
        <end position="769"/>
    </location>
</feature>
<dbReference type="InterPro" id="IPR035899">
    <property type="entry name" value="DBL_dom_sf"/>
</dbReference>
<dbReference type="RefSeq" id="XP_066932996.1">
    <property type="nucleotide sequence ID" value="XM_067076895.1"/>
</dbReference>
<dbReference type="SUPFAM" id="SSF48065">
    <property type="entry name" value="DBL homology domain (DH-domain)"/>
    <property type="match status" value="1"/>
</dbReference>
<dbReference type="Proteomes" id="UP000594262">
    <property type="component" value="Unplaced"/>
</dbReference>
<dbReference type="InterPro" id="IPR015212">
    <property type="entry name" value="RGS-like_dom"/>
</dbReference>
<dbReference type="Pfam" id="PF09128">
    <property type="entry name" value="RGS-like"/>
    <property type="match status" value="1"/>
</dbReference>
<evidence type="ECO:0000259" key="14">
    <source>
        <dbReference type="PROSITE" id="PS50010"/>
    </source>
</evidence>
<dbReference type="SUPFAM" id="SSF50156">
    <property type="entry name" value="PDZ domain-like"/>
    <property type="match status" value="1"/>
</dbReference>
<dbReference type="SMART" id="SM00228">
    <property type="entry name" value="PDZ"/>
    <property type="match status" value="1"/>
</dbReference>
<feature type="compositionally biased region" description="Low complexity" evidence="12">
    <location>
        <begin position="1477"/>
        <end position="1495"/>
    </location>
</feature>
<feature type="region of interest" description="Disordered" evidence="12">
    <location>
        <begin position="1450"/>
        <end position="1511"/>
    </location>
</feature>
<dbReference type="GO" id="GO:0007186">
    <property type="term" value="P:G protein-coupled receptor signaling pathway"/>
    <property type="evidence" value="ECO:0007669"/>
    <property type="project" value="TreeGrafter"/>
</dbReference>
<evidence type="ECO:0000256" key="4">
    <source>
        <dbReference type="ARBA" id="ARBA00022490"/>
    </source>
</evidence>
<keyword evidence="5" id="KW-0597">Phosphoprotein</keyword>
<feature type="compositionally biased region" description="Polar residues" evidence="12">
    <location>
        <begin position="286"/>
        <end position="300"/>
    </location>
</feature>
<keyword evidence="8" id="KW-0862">Zinc</keyword>
<dbReference type="PROSITE" id="PS50010">
    <property type="entry name" value="DH_2"/>
    <property type="match status" value="1"/>
</dbReference>
<evidence type="ECO:0008006" key="20">
    <source>
        <dbReference type="Google" id="ProtNLM"/>
    </source>
</evidence>
<dbReference type="InterPro" id="IPR016137">
    <property type="entry name" value="RGS"/>
</dbReference>
<evidence type="ECO:0000256" key="3">
    <source>
        <dbReference type="ARBA" id="ARBA00022468"/>
    </source>
</evidence>
<proteinExistence type="predicted"/>
<dbReference type="GO" id="GO:0001664">
    <property type="term" value="F:G protein-coupled receptor binding"/>
    <property type="evidence" value="ECO:0007669"/>
    <property type="project" value="TreeGrafter"/>
</dbReference>
<feature type="region of interest" description="Disordered" evidence="12">
    <location>
        <begin position="652"/>
        <end position="728"/>
    </location>
</feature>
<protein>
    <recommendedName>
        <fullName evidence="20">Rho guanine nucleotide exchange factor 12</fullName>
    </recommendedName>
</protein>
<feature type="compositionally biased region" description="Polar residues" evidence="12">
    <location>
        <begin position="1459"/>
        <end position="1476"/>
    </location>
</feature>
<feature type="domain" description="PDZ" evidence="16">
    <location>
        <begin position="18"/>
        <end position="82"/>
    </location>
</feature>
<feature type="compositionally biased region" description="Basic and acidic residues" evidence="12">
    <location>
        <begin position="1362"/>
        <end position="1371"/>
    </location>
</feature>
<evidence type="ECO:0000256" key="9">
    <source>
        <dbReference type="ARBA" id="ARBA00023054"/>
    </source>
</evidence>
<feature type="region of interest" description="Disordered" evidence="12">
    <location>
        <begin position="1340"/>
        <end position="1383"/>
    </location>
</feature>
<evidence type="ECO:0000256" key="1">
    <source>
        <dbReference type="ARBA" id="ARBA00004370"/>
    </source>
</evidence>
<dbReference type="OrthoDB" id="2272012at2759"/>
<feature type="compositionally biased region" description="Low complexity" evidence="12">
    <location>
        <begin position="246"/>
        <end position="257"/>
    </location>
</feature>
<keyword evidence="10" id="KW-0472">Membrane</keyword>
<dbReference type="SUPFAM" id="SSF48097">
    <property type="entry name" value="Regulator of G-protein signaling, RGS"/>
    <property type="match status" value="1"/>
</dbReference>
<dbReference type="InterPro" id="IPR001849">
    <property type="entry name" value="PH_domain"/>
</dbReference>
<dbReference type="PROSITE" id="PS50003">
    <property type="entry name" value="PH_DOMAIN"/>
    <property type="match status" value="1"/>
</dbReference>
<feature type="compositionally biased region" description="Basic and acidic residues" evidence="12">
    <location>
        <begin position="754"/>
        <end position="764"/>
    </location>
</feature>
<feature type="compositionally biased region" description="Polar residues" evidence="12">
    <location>
        <begin position="1220"/>
        <end position="1232"/>
    </location>
</feature>
<feature type="compositionally biased region" description="Low complexity" evidence="12">
    <location>
        <begin position="274"/>
        <end position="285"/>
    </location>
</feature>
<dbReference type="InterPro" id="IPR011993">
    <property type="entry name" value="PH-like_dom_sf"/>
</dbReference>
<dbReference type="GO" id="GO:0005085">
    <property type="term" value="F:guanyl-nucleotide exchange factor activity"/>
    <property type="evidence" value="ECO:0007669"/>
    <property type="project" value="UniProtKB-KW"/>
</dbReference>
<evidence type="ECO:0000259" key="13">
    <source>
        <dbReference type="PROSITE" id="PS50003"/>
    </source>
</evidence>
<feature type="region of interest" description="Disordered" evidence="12">
    <location>
        <begin position="1191"/>
        <end position="1232"/>
    </location>
</feature>
<feature type="compositionally biased region" description="Basic and acidic residues" evidence="12">
    <location>
        <begin position="682"/>
        <end position="698"/>
    </location>
</feature>
<feature type="domain" description="Phorbol-ester/DAG-type" evidence="15">
    <location>
        <begin position="597"/>
        <end position="648"/>
    </location>
</feature>
<dbReference type="InterPro" id="IPR044926">
    <property type="entry name" value="RGS_subdomain_2"/>
</dbReference>
<name>A0A7M5V9D3_9CNID</name>
<keyword evidence="6" id="KW-0344">Guanine-nucleotide releasing factor</keyword>
<evidence type="ECO:0000259" key="15">
    <source>
        <dbReference type="PROSITE" id="PS50081"/>
    </source>
</evidence>
<keyword evidence="4" id="KW-0963">Cytoplasm</keyword>
<feature type="coiled-coil region" evidence="11">
    <location>
        <begin position="1240"/>
        <end position="1267"/>
    </location>
</feature>
<evidence type="ECO:0000313" key="19">
    <source>
        <dbReference type="Proteomes" id="UP000594262"/>
    </source>
</evidence>
<evidence type="ECO:0000313" key="18">
    <source>
        <dbReference type="EnsemblMetazoa" id="CLYHEMP006058.7"/>
    </source>
</evidence>
<dbReference type="InterPro" id="IPR002219">
    <property type="entry name" value="PKC_DAG/PE"/>
</dbReference>
<dbReference type="CDD" id="cd23069">
    <property type="entry name" value="PDZ_ARHGEF11-12-like"/>
    <property type="match status" value="1"/>
</dbReference>
<dbReference type="SMART" id="SM00109">
    <property type="entry name" value="C1"/>
    <property type="match status" value="1"/>
</dbReference>
<dbReference type="SUPFAM" id="SSF57889">
    <property type="entry name" value="Cysteine-rich domain"/>
    <property type="match status" value="1"/>
</dbReference>
<dbReference type="Gene3D" id="2.30.42.10">
    <property type="match status" value="1"/>
</dbReference>
<dbReference type="Pfam" id="PF00621">
    <property type="entry name" value="RhoGEF"/>
    <property type="match status" value="1"/>
</dbReference>
<dbReference type="GeneID" id="136820696"/>
<feature type="compositionally biased region" description="Pro residues" evidence="12">
    <location>
        <begin position="226"/>
        <end position="245"/>
    </location>
</feature>
<feature type="region of interest" description="Disordered" evidence="12">
    <location>
        <begin position="1416"/>
        <end position="1438"/>
    </location>
</feature>
<evidence type="ECO:0000256" key="6">
    <source>
        <dbReference type="ARBA" id="ARBA00022658"/>
    </source>
</evidence>
<organism evidence="18 19">
    <name type="scientific">Clytia hemisphaerica</name>
    <dbReference type="NCBI Taxonomy" id="252671"/>
    <lineage>
        <taxon>Eukaryota</taxon>
        <taxon>Metazoa</taxon>
        <taxon>Cnidaria</taxon>
        <taxon>Hydrozoa</taxon>
        <taxon>Hydroidolina</taxon>
        <taxon>Leptothecata</taxon>
        <taxon>Obeliida</taxon>
        <taxon>Clytiidae</taxon>
        <taxon>Clytia</taxon>
    </lineage>
</organism>
<keyword evidence="9 11" id="KW-0175">Coiled coil</keyword>
<feature type="compositionally biased region" description="Polar residues" evidence="12">
    <location>
        <begin position="1373"/>
        <end position="1383"/>
    </location>
</feature>
<evidence type="ECO:0000259" key="17">
    <source>
        <dbReference type="PROSITE" id="PS50132"/>
    </source>
</evidence>
<evidence type="ECO:0000256" key="8">
    <source>
        <dbReference type="ARBA" id="ARBA00022833"/>
    </source>
</evidence>
<dbReference type="Pfam" id="PF17838">
    <property type="entry name" value="PH_16"/>
    <property type="match status" value="1"/>
</dbReference>
<feature type="region of interest" description="Disordered" evidence="12">
    <location>
        <begin position="788"/>
        <end position="819"/>
    </location>
</feature>
<dbReference type="SMART" id="SM00325">
    <property type="entry name" value="RhoGEF"/>
    <property type="match status" value="1"/>
</dbReference>
<feature type="domain" description="RGS" evidence="17">
    <location>
        <begin position="383"/>
        <end position="446"/>
    </location>
</feature>
<dbReference type="PROSITE" id="PS50081">
    <property type="entry name" value="ZF_DAG_PE_2"/>
    <property type="match status" value="1"/>
</dbReference>
<feature type="compositionally biased region" description="Low complexity" evidence="12">
    <location>
        <begin position="95"/>
        <end position="108"/>
    </location>
</feature>